<proteinExistence type="predicted"/>
<name>A0A2P6PX11_ROSCH</name>
<dbReference type="Proteomes" id="UP000238479">
    <property type="component" value="Chromosome 6"/>
</dbReference>
<accession>A0A2P6PX11</accession>
<evidence type="ECO:0000313" key="1">
    <source>
        <dbReference type="EMBL" id="PRQ26454.1"/>
    </source>
</evidence>
<organism evidence="1 2">
    <name type="scientific">Rosa chinensis</name>
    <name type="common">China rose</name>
    <dbReference type="NCBI Taxonomy" id="74649"/>
    <lineage>
        <taxon>Eukaryota</taxon>
        <taxon>Viridiplantae</taxon>
        <taxon>Streptophyta</taxon>
        <taxon>Embryophyta</taxon>
        <taxon>Tracheophyta</taxon>
        <taxon>Spermatophyta</taxon>
        <taxon>Magnoliopsida</taxon>
        <taxon>eudicotyledons</taxon>
        <taxon>Gunneridae</taxon>
        <taxon>Pentapetalae</taxon>
        <taxon>rosids</taxon>
        <taxon>fabids</taxon>
        <taxon>Rosales</taxon>
        <taxon>Rosaceae</taxon>
        <taxon>Rosoideae</taxon>
        <taxon>Rosoideae incertae sedis</taxon>
        <taxon>Rosa</taxon>
    </lineage>
</organism>
<gene>
    <name evidence="1" type="ORF">RchiOBHm_Chr6g0294741</name>
</gene>
<evidence type="ECO:0000313" key="2">
    <source>
        <dbReference type="Proteomes" id="UP000238479"/>
    </source>
</evidence>
<protein>
    <submittedName>
        <fullName evidence="1">Uncharacterized protein</fullName>
    </submittedName>
</protein>
<reference evidence="1 2" key="1">
    <citation type="journal article" date="2018" name="Nat. Genet.">
        <title>The Rosa genome provides new insights in the design of modern roses.</title>
        <authorList>
            <person name="Bendahmane M."/>
        </authorList>
    </citation>
    <scope>NUCLEOTIDE SEQUENCE [LARGE SCALE GENOMIC DNA]</scope>
    <source>
        <strain evidence="2">cv. Old Blush</strain>
    </source>
</reference>
<dbReference type="Gramene" id="PRQ26454">
    <property type="protein sequence ID" value="PRQ26454"/>
    <property type="gene ID" value="RchiOBHm_Chr6g0294741"/>
</dbReference>
<keyword evidence="2" id="KW-1185">Reference proteome</keyword>
<comment type="caution">
    <text evidence="1">The sequence shown here is derived from an EMBL/GenBank/DDBJ whole genome shotgun (WGS) entry which is preliminary data.</text>
</comment>
<sequence length="108" mass="12460">MGLSGSSLRRSEGLTQVQDELVKKYASGAVVILTRTPPRSADDFRREYLLQKYPTCEEWIQRFYKLQRLCRSNCPEWSKIRIETCGLEVCPEKLLNDSTSVSLLMTQI</sequence>
<dbReference type="EMBL" id="PDCK01000044">
    <property type="protein sequence ID" value="PRQ26454.1"/>
    <property type="molecule type" value="Genomic_DNA"/>
</dbReference>
<dbReference type="AlphaFoldDB" id="A0A2P6PX11"/>